<name>A0A397W3A1_9GLOM</name>
<protein>
    <submittedName>
        <fullName evidence="2">Uncharacterized protein</fullName>
    </submittedName>
</protein>
<evidence type="ECO:0000313" key="2">
    <source>
        <dbReference type="EMBL" id="RIB28698.1"/>
    </source>
</evidence>
<organism evidence="2 3">
    <name type="scientific">Gigaspora rosea</name>
    <dbReference type="NCBI Taxonomy" id="44941"/>
    <lineage>
        <taxon>Eukaryota</taxon>
        <taxon>Fungi</taxon>
        <taxon>Fungi incertae sedis</taxon>
        <taxon>Mucoromycota</taxon>
        <taxon>Glomeromycotina</taxon>
        <taxon>Glomeromycetes</taxon>
        <taxon>Diversisporales</taxon>
        <taxon>Gigasporaceae</taxon>
        <taxon>Gigaspora</taxon>
    </lineage>
</organism>
<evidence type="ECO:0000256" key="1">
    <source>
        <dbReference type="SAM" id="MobiDB-lite"/>
    </source>
</evidence>
<reference evidence="2 3" key="1">
    <citation type="submission" date="2018-06" db="EMBL/GenBank/DDBJ databases">
        <title>Comparative genomics reveals the genomic features of Rhizophagus irregularis, R. cerebriforme, R. diaphanum and Gigaspora rosea, and their symbiotic lifestyle signature.</title>
        <authorList>
            <person name="Morin E."/>
            <person name="San Clemente H."/>
            <person name="Chen E.C.H."/>
            <person name="De La Providencia I."/>
            <person name="Hainaut M."/>
            <person name="Kuo A."/>
            <person name="Kohler A."/>
            <person name="Murat C."/>
            <person name="Tang N."/>
            <person name="Roy S."/>
            <person name="Loubradou J."/>
            <person name="Henrissat B."/>
            <person name="Grigoriev I.V."/>
            <person name="Corradi N."/>
            <person name="Roux C."/>
            <person name="Martin F.M."/>
        </authorList>
    </citation>
    <scope>NUCLEOTIDE SEQUENCE [LARGE SCALE GENOMIC DNA]</scope>
    <source>
        <strain evidence="2 3">DAOM 194757</strain>
    </source>
</reference>
<proteinExistence type="predicted"/>
<sequence length="197" mass="23341">MKNNGYHNNINNNKKHKYVPPNQKNDEIQDMFKVQNRQVLRKSINDDNASTNLYEFQQSTDEFQQLIDNTYILNSKQSSCFDLTSKFEGYIFDNNVIKRASKRAFTFDIDKVESKTQLNNEITKVEKCNNKLDALFKRNLIPCKNICLFLLEIILFKHLIVWQLQNAYIQNGKKKNSTFQNQTLNPQKNLLKQLRMH</sequence>
<dbReference type="AlphaFoldDB" id="A0A397W3A1"/>
<comment type="caution">
    <text evidence="2">The sequence shown here is derived from an EMBL/GenBank/DDBJ whole genome shotgun (WGS) entry which is preliminary data.</text>
</comment>
<gene>
    <name evidence="2" type="ORF">C2G38_1397368</name>
</gene>
<dbReference type="OrthoDB" id="2417946at2759"/>
<dbReference type="Proteomes" id="UP000266673">
    <property type="component" value="Unassembled WGS sequence"/>
</dbReference>
<dbReference type="EMBL" id="QKWP01000058">
    <property type="protein sequence ID" value="RIB28698.1"/>
    <property type="molecule type" value="Genomic_DNA"/>
</dbReference>
<evidence type="ECO:0000313" key="3">
    <source>
        <dbReference type="Proteomes" id="UP000266673"/>
    </source>
</evidence>
<feature type="compositionally biased region" description="Low complexity" evidence="1">
    <location>
        <begin position="1"/>
        <end position="12"/>
    </location>
</feature>
<keyword evidence="3" id="KW-1185">Reference proteome</keyword>
<accession>A0A397W3A1</accession>
<feature type="region of interest" description="Disordered" evidence="1">
    <location>
        <begin position="1"/>
        <end position="20"/>
    </location>
</feature>